<feature type="region of interest" description="Disordered" evidence="4">
    <location>
        <begin position="1"/>
        <end position="59"/>
    </location>
</feature>
<organism evidence="5 6">
    <name type="scientific">Nelumbo nucifera</name>
    <name type="common">Sacred lotus</name>
    <dbReference type="NCBI Taxonomy" id="4432"/>
    <lineage>
        <taxon>Eukaryota</taxon>
        <taxon>Viridiplantae</taxon>
        <taxon>Streptophyta</taxon>
        <taxon>Embryophyta</taxon>
        <taxon>Tracheophyta</taxon>
        <taxon>Spermatophyta</taxon>
        <taxon>Magnoliopsida</taxon>
        <taxon>Proteales</taxon>
        <taxon>Nelumbonaceae</taxon>
        <taxon>Nelumbo</taxon>
    </lineage>
</organism>
<reference evidence="6" key="1">
    <citation type="submission" date="2025-08" db="UniProtKB">
        <authorList>
            <consortium name="RefSeq"/>
        </authorList>
    </citation>
    <scope>IDENTIFICATION</scope>
</reference>
<dbReference type="KEGG" id="nnu:104612234"/>
<protein>
    <submittedName>
        <fullName evidence="6">Uncharacterized protein LOC104612234</fullName>
    </submittedName>
</protein>
<dbReference type="Pfam" id="PF08744">
    <property type="entry name" value="NOZZLE"/>
    <property type="match status" value="1"/>
</dbReference>
<evidence type="ECO:0000313" key="6">
    <source>
        <dbReference type="RefSeq" id="XP_010277886.1"/>
    </source>
</evidence>
<feature type="compositionally biased region" description="Basic and acidic residues" evidence="4">
    <location>
        <begin position="16"/>
        <end position="32"/>
    </location>
</feature>
<dbReference type="PANTHER" id="PTHR33388:SF2">
    <property type="entry name" value="PROTEIN SPOROCYTELESS"/>
    <property type="match status" value="1"/>
</dbReference>
<keyword evidence="5" id="KW-1185">Reference proteome</keyword>
<dbReference type="GeneID" id="104612234"/>
<accession>A0A1U8BDA8</accession>
<evidence type="ECO:0000256" key="4">
    <source>
        <dbReference type="SAM" id="MobiDB-lite"/>
    </source>
</evidence>
<sequence length="363" mass="39748">MEISVGPWNSSNGNGGRDEDPDNKSPEEREMKQPGTMNKRGRKCKNGPTQKKPPQRGLGVAQLERLRLQERWKMMTEMDPFLCQSLKDQAQFQFSFPFVNQQPSGISAPLSGLGPTNYAGPNSSLLSSHTLAYYSCSVGNGGISGVPVASGVRPVYYSQRFEADRSRIGSHERRFQNGHSIESRKELSSIQTMHGLSDEQSYLWAKYKKHSNGDNLEYGGAGRHRWVMPIDDRGFLGLDLGCNRNLDGERGNVGDGAGGARLRLDRPKVHEEAKVLAVQRKGRTVIGEVVMEYDFFPCSEGGGGDRRKMEMNNNGWCSTQQTEGSSSSSSSAATSSSRAGVVVGEASTSRSAHFLDLSLKLSC</sequence>
<dbReference type="InterPro" id="IPR040356">
    <property type="entry name" value="SPEAR"/>
</dbReference>
<proteinExistence type="predicted"/>
<evidence type="ECO:0000313" key="5">
    <source>
        <dbReference type="Proteomes" id="UP000189703"/>
    </source>
</evidence>
<evidence type="ECO:0000256" key="2">
    <source>
        <dbReference type="ARBA" id="ARBA00023015"/>
    </source>
</evidence>
<evidence type="ECO:0000256" key="1">
    <source>
        <dbReference type="ARBA" id="ARBA00022491"/>
    </source>
</evidence>
<dbReference type="PANTHER" id="PTHR33388">
    <property type="entry name" value="OS01G0212500 PROTEIN"/>
    <property type="match status" value="1"/>
</dbReference>
<keyword evidence="2" id="KW-0805">Transcription regulation</keyword>
<name>A0A1U8BDA8_NELNU</name>
<feature type="region of interest" description="Disordered" evidence="4">
    <location>
        <begin position="314"/>
        <end position="335"/>
    </location>
</feature>
<dbReference type="OrthoDB" id="1917522at2759"/>
<keyword evidence="3" id="KW-0804">Transcription</keyword>
<dbReference type="RefSeq" id="XP_010277886.1">
    <property type="nucleotide sequence ID" value="XM_010279584.2"/>
</dbReference>
<feature type="compositionally biased region" description="Polar residues" evidence="4">
    <location>
        <begin position="314"/>
        <end position="324"/>
    </location>
</feature>
<dbReference type="OMA" id="CLNPRNG"/>
<keyword evidence="1" id="KW-0678">Repressor</keyword>
<dbReference type="GO" id="GO:0003700">
    <property type="term" value="F:DNA-binding transcription factor activity"/>
    <property type="evidence" value="ECO:0007669"/>
    <property type="project" value="InterPro"/>
</dbReference>
<dbReference type="InterPro" id="IPR014855">
    <property type="entry name" value="NOZZLE"/>
</dbReference>
<evidence type="ECO:0000256" key="3">
    <source>
        <dbReference type="ARBA" id="ARBA00023163"/>
    </source>
</evidence>
<dbReference type="Proteomes" id="UP000189703">
    <property type="component" value="Unplaced"/>
</dbReference>
<gene>
    <name evidence="6" type="primary">LOC104612234</name>
</gene>
<dbReference type="AlphaFoldDB" id="A0A1U8BDA8"/>
<feature type="compositionally biased region" description="Low complexity" evidence="4">
    <location>
        <begin position="325"/>
        <end position="335"/>
    </location>
</feature>